<comment type="caution">
    <text evidence="1">The sequence shown here is derived from an EMBL/GenBank/DDBJ whole genome shotgun (WGS) entry which is preliminary data.</text>
</comment>
<name>A0ABM9FTU1_9VIBR</name>
<reference evidence="1" key="1">
    <citation type="submission" date="2022-06" db="EMBL/GenBank/DDBJ databases">
        <authorList>
            <person name="Goudenege D."/>
            <person name="Le Roux F."/>
        </authorList>
    </citation>
    <scope>NUCLEOTIDE SEQUENCE</scope>
    <source>
        <strain evidence="1">12-063</strain>
    </source>
</reference>
<dbReference type="EMBL" id="CALYLK010000138">
    <property type="protein sequence ID" value="CAH8241088.1"/>
    <property type="molecule type" value="Genomic_DNA"/>
</dbReference>
<sequence>MAQQNKEKTNKMKDSYEILDEFNKKFSAIASLCVDTRIGWDIDGCSEYLMYQRFEGHHKASDGEVLYRRIGSYCVGDYFNEQGIAGFNLFTVDCSVERFFPLSANEVCSRLDIGYKSKRLGGKRDFSTDNYKRWWVDSFDTLSKDFPEHAERVAVFLNREIQSLADTARSKGLKSGWVYYRFQERYAYLLKRVNSDFLVSTNYFFDPRLFYNQFSHQLVSLNDQERRELNAKIQSRSLNGW</sequence>
<evidence type="ECO:0000313" key="1">
    <source>
        <dbReference type="EMBL" id="CAH8241088.1"/>
    </source>
</evidence>
<protein>
    <submittedName>
        <fullName evidence="1">Uncharacterized protein</fullName>
    </submittedName>
</protein>
<dbReference type="Proteomes" id="UP001152658">
    <property type="component" value="Unassembled WGS sequence"/>
</dbReference>
<accession>A0ABM9FTU1</accession>
<organism evidence="1 2">
    <name type="scientific">Vibrio aestuarianus</name>
    <dbReference type="NCBI Taxonomy" id="28171"/>
    <lineage>
        <taxon>Bacteria</taxon>
        <taxon>Pseudomonadati</taxon>
        <taxon>Pseudomonadota</taxon>
        <taxon>Gammaproteobacteria</taxon>
        <taxon>Vibrionales</taxon>
        <taxon>Vibrionaceae</taxon>
        <taxon>Vibrio</taxon>
    </lineage>
</organism>
<evidence type="ECO:0000313" key="2">
    <source>
        <dbReference type="Proteomes" id="UP001152658"/>
    </source>
</evidence>
<proteinExistence type="predicted"/>
<keyword evidence="2" id="KW-1185">Reference proteome</keyword>
<gene>
    <name evidence="1" type="ORF">VAE063_970067</name>
</gene>